<dbReference type="RefSeq" id="WP_085766873.1">
    <property type="nucleotide sequence ID" value="NZ_CP019344.1"/>
</dbReference>
<reference evidence="2 3" key="1">
    <citation type="submission" date="2016-11" db="EMBL/GenBank/DDBJ databases">
        <title>Trade-off between light-utilization and light-protection in marine flavobacteria.</title>
        <authorList>
            <person name="Kumagai Y."/>
        </authorList>
    </citation>
    <scope>NUCLEOTIDE SEQUENCE [LARGE SCALE GENOMIC DNA]</scope>
    <source>
        <strain evidence="2 3">JCM 13191</strain>
    </source>
</reference>
<evidence type="ECO:0008006" key="4">
    <source>
        <dbReference type="Google" id="ProtNLM"/>
    </source>
</evidence>
<evidence type="ECO:0000256" key="1">
    <source>
        <dbReference type="SAM" id="SignalP"/>
    </source>
</evidence>
<organism evidence="2 3">
    <name type="scientific">Nonlabens spongiae</name>
    <dbReference type="NCBI Taxonomy" id="331648"/>
    <lineage>
        <taxon>Bacteria</taxon>
        <taxon>Pseudomonadati</taxon>
        <taxon>Bacteroidota</taxon>
        <taxon>Flavobacteriia</taxon>
        <taxon>Flavobacteriales</taxon>
        <taxon>Flavobacteriaceae</taxon>
        <taxon>Nonlabens</taxon>
    </lineage>
</organism>
<dbReference type="EMBL" id="CP019344">
    <property type="protein sequence ID" value="ARN78077.1"/>
    <property type="molecule type" value="Genomic_DNA"/>
</dbReference>
<evidence type="ECO:0000313" key="3">
    <source>
        <dbReference type="Proteomes" id="UP000193431"/>
    </source>
</evidence>
<dbReference type="Proteomes" id="UP000193431">
    <property type="component" value="Chromosome"/>
</dbReference>
<feature type="chain" id="PRO_5012325861" description="Lipocalin-like domain-containing protein" evidence="1">
    <location>
        <begin position="24"/>
        <end position="174"/>
    </location>
</feature>
<dbReference type="PROSITE" id="PS51257">
    <property type="entry name" value="PROKAR_LIPOPROTEIN"/>
    <property type="match status" value="1"/>
</dbReference>
<gene>
    <name evidence="2" type="ORF">BST97_08745</name>
</gene>
<accession>A0A1W6MKH5</accession>
<feature type="signal peptide" evidence="1">
    <location>
        <begin position="1"/>
        <end position="23"/>
    </location>
</feature>
<keyword evidence="1" id="KW-0732">Signal</keyword>
<sequence length="174" mass="18362">MKKIKSIFAISMMLIAISLTSCSSDDDSSGGGSEAGEGEVIARVNGSSFQSISQGTVGRITANGGTEFLQITAINLNGEAMTIQVTRPVIEETSYDFDDANSITAVATYTIVDTSTFESTSYAAPYMNSGDVGTITITERTATNIKGTFEFTARNQDDDTDTLNVTDGSFNLAL</sequence>
<protein>
    <recommendedName>
        <fullName evidence="4">Lipocalin-like domain-containing protein</fullName>
    </recommendedName>
</protein>
<dbReference type="AlphaFoldDB" id="A0A1W6MKH5"/>
<dbReference type="Pfam" id="PF19765">
    <property type="entry name" value="DUF6252"/>
    <property type="match status" value="1"/>
</dbReference>
<evidence type="ECO:0000313" key="2">
    <source>
        <dbReference type="EMBL" id="ARN78077.1"/>
    </source>
</evidence>
<proteinExistence type="predicted"/>
<dbReference type="InterPro" id="IPR046219">
    <property type="entry name" value="DUF6252"/>
</dbReference>
<name>A0A1W6MKH5_9FLAO</name>
<dbReference type="OrthoDB" id="824283at2"/>
<keyword evidence="3" id="KW-1185">Reference proteome</keyword>